<feature type="chain" id="PRO_5024393437" description="Lipoprotein" evidence="1">
    <location>
        <begin position="21"/>
        <end position="156"/>
    </location>
</feature>
<gene>
    <name evidence="2" type="ORF">LM010_12795</name>
</gene>
<reference evidence="2 3" key="1">
    <citation type="submission" date="2019-10" db="EMBL/GenBank/DDBJ databases">
        <title>Genome sequencing of Lactobacillus manihotivorans.</title>
        <authorList>
            <person name="Kim K."/>
        </authorList>
    </citation>
    <scope>NUCLEOTIDE SEQUENCE [LARGE SCALE GENOMIC DNA]</scope>
    <source>
        <strain evidence="2 3">LM010</strain>
    </source>
</reference>
<accession>A0A5P8JU05</accession>
<dbReference type="Proteomes" id="UP000388452">
    <property type="component" value="Chromosome"/>
</dbReference>
<name>A0A5P8JU05_9LACO</name>
<protein>
    <recommendedName>
        <fullName evidence="4">Lipoprotein</fullName>
    </recommendedName>
</protein>
<feature type="signal peptide" evidence="1">
    <location>
        <begin position="1"/>
        <end position="20"/>
    </location>
</feature>
<dbReference type="PROSITE" id="PS51257">
    <property type="entry name" value="PROKAR_LIPOPROTEIN"/>
    <property type="match status" value="1"/>
</dbReference>
<sequence length="156" mass="17020">MRKLFITLAVLILAGCQAPATSTTKKSTSSSSAKVVVKKTKKKAPLKAKVSDLIGHYFVNTDDHDQVLQFTASTSGYYLDVQTRQNGEDFTSSQAGIFNGKLTISDLTYTFSGTAQPNAKQSTLSFKKLSKTKMQQLPDGPIYQQVKNDDLSTLSE</sequence>
<dbReference type="AlphaFoldDB" id="A0A5P8JU05"/>
<keyword evidence="1" id="KW-0732">Signal</keyword>
<organism evidence="2 3">
    <name type="scientific">Lacticaseibacillus manihotivorans</name>
    <dbReference type="NCBI Taxonomy" id="88233"/>
    <lineage>
        <taxon>Bacteria</taxon>
        <taxon>Bacillati</taxon>
        <taxon>Bacillota</taxon>
        <taxon>Bacilli</taxon>
        <taxon>Lactobacillales</taxon>
        <taxon>Lactobacillaceae</taxon>
        <taxon>Lacticaseibacillus</taxon>
    </lineage>
</organism>
<evidence type="ECO:0000313" key="3">
    <source>
        <dbReference type="Proteomes" id="UP000388452"/>
    </source>
</evidence>
<proteinExistence type="predicted"/>
<evidence type="ECO:0000256" key="1">
    <source>
        <dbReference type="SAM" id="SignalP"/>
    </source>
</evidence>
<evidence type="ECO:0000313" key="2">
    <source>
        <dbReference type="EMBL" id="QFQ92240.1"/>
    </source>
</evidence>
<evidence type="ECO:0008006" key="4">
    <source>
        <dbReference type="Google" id="ProtNLM"/>
    </source>
</evidence>
<dbReference type="EMBL" id="CP045068">
    <property type="protein sequence ID" value="QFQ92240.1"/>
    <property type="molecule type" value="Genomic_DNA"/>
</dbReference>
<dbReference type="RefSeq" id="WP_056963454.1">
    <property type="nucleotide sequence ID" value="NZ_CP045068.1"/>
</dbReference>